<protein>
    <submittedName>
        <fullName evidence="1">Uncharacterized protein</fullName>
    </submittedName>
</protein>
<dbReference type="Proteomes" id="UP000198211">
    <property type="component" value="Unassembled WGS sequence"/>
</dbReference>
<evidence type="ECO:0000313" key="1">
    <source>
        <dbReference type="EMBL" id="OWZ10860.1"/>
    </source>
</evidence>
<reference evidence="2" key="1">
    <citation type="submission" date="2017-03" db="EMBL/GenBank/DDBJ databases">
        <title>Phytopthora megakarya and P. palmivora, two closely related causual agents of cacao black pod achieved similar genome size and gene model numbers by different mechanisms.</title>
        <authorList>
            <person name="Ali S."/>
            <person name="Shao J."/>
            <person name="Larry D.J."/>
            <person name="Kronmiller B."/>
            <person name="Shen D."/>
            <person name="Strem M.D."/>
            <person name="Melnick R.L."/>
            <person name="Guiltinan M.J."/>
            <person name="Tyler B.M."/>
            <person name="Meinhardt L.W."/>
            <person name="Bailey B.A."/>
        </authorList>
    </citation>
    <scope>NUCLEOTIDE SEQUENCE [LARGE SCALE GENOMIC DNA]</scope>
    <source>
        <strain evidence="2">zdho120</strain>
    </source>
</reference>
<comment type="caution">
    <text evidence="1">The sequence shown here is derived from an EMBL/GenBank/DDBJ whole genome shotgun (WGS) entry which is preliminary data.</text>
</comment>
<keyword evidence="2" id="KW-1185">Reference proteome</keyword>
<evidence type="ECO:0000313" key="2">
    <source>
        <dbReference type="Proteomes" id="UP000198211"/>
    </source>
</evidence>
<accession>A0A225W1Y0</accession>
<dbReference type="EMBL" id="NBNE01002304">
    <property type="protein sequence ID" value="OWZ10860.1"/>
    <property type="molecule type" value="Genomic_DNA"/>
</dbReference>
<sequence length="253" mass="28871">MFQSESYFSFRSTALIADDVVVGLGQHVRKNAATCYEAYVTNRMTMSNLCAMKTMSILCDEGVNVKNFKEPNFQQYLRIKLLNFKRCGSYQGYVRNSRKNYAWSRLIPFFDFHQAINEQQPKETNTPEVITGPTQEVITDRFSKVELKRPEENKRAWAGGNEASASNLNGMFIPKLKSISSANSNNSSGKKKCTHCDKSFHHPRSCWVTYPEKLPQAFRKNNTIDKMDFEAKYLALVDQMVIDDVTGAVTILN</sequence>
<proteinExistence type="predicted"/>
<gene>
    <name evidence="1" type="ORF">PHMEG_00016209</name>
</gene>
<dbReference type="AlphaFoldDB" id="A0A225W1Y0"/>
<organism evidence="1 2">
    <name type="scientific">Phytophthora megakarya</name>
    <dbReference type="NCBI Taxonomy" id="4795"/>
    <lineage>
        <taxon>Eukaryota</taxon>
        <taxon>Sar</taxon>
        <taxon>Stramenopiles</taxon>
        <taxon>Oomycota</taxon>
        <taxon>Peronosporomycetes</taxon>
        <taxon>Peronosporales</taxon>
        <taxon>Peronosporaceae</taxon>
        <taxon>Phytophthora</taxon>
    </lineage>
</organism>
<name>A0A225W1Y0_9STRA</name>